<evidence type="ECO:0000313" key="2">
    <source>
        <dbReference type="Proteomes" id="UP000307781"/>
    </source>
</evidence>
<dbReference type="EMBL" id="VBWN01000001">
    <property type="protein sequence ID" value="TLF43933.1"/>
    <property type="molecule type" value="Genomic_DNA"/>
</dbReference>
<comment type="caution">
    <text evidence="1">The sequence shown here is derived from an EMBL/GenBank/DDBJ whole genome shotgun (WGS) entry which is preliminary data.</text>
</comment>
<organism evidence="1 2">
    <name type="scientific">Lacticaseibacillus zeae</name>
    <name type="common">Lactobacillus zeae</name>
    <dbReference type="NCBI Taxonomy" id="57037"/>
    <lineage>
        <taxon>Bacteria</taxon>
        <taxon>Bacillati</taxon>
        <taxon>Bacillota</taxon>
        <taxon>Bacilli</taxon>
        <taxon>Lactobacillales</taxon>
        <taxon>Lactobacillaceae</taxon>
        <taxon>Lacticaseibacillus</taxon>
    </lineage>
</organism>
<dbReference type="Proteomes" id="UP000307781">
    <property type="component" value="Unassembled WGS sequence"/>
</dbReference>
<reference evidence="1 2" key="1">
    <citation type="submission" date="2019-05" db="EMBL/GenBank/DDBJ databases">
        <title>Genome-based reclassification of Lactobacillus casei as Lactobacillus casei subsp. casei. subsp.nov., description of Lactobacillus casei subsp. zeae subsp. nov., and emended description of Lactobacillus casei.</title>
        <authorList>
            <person name="Huang C.-H."/>
        </authorList>
    </citation>
    <scope>NUCLEOTIDE SEQUENCE [LARGE SCALE GENOMIC DNA]</scope>
    <source>
        <strain evidence="1 2">CRBIP24.58</strain>
    </source>
</reference>
<sequence length="23" mass="2553">MIAVILLIAGAAIWAWANWKRGK</sequence>
<evidence type="ECO:0000313" key="1">
    <source>
        <dbReference type="EMBL" id="TLF43933.1"/>
    </source>
</evidence>
<protein>
    <submittedName>
        <fullName evidence="1">Uncharacterized protein</fullName>
    </submittedName>
</protein>
<gene>
    <name evidence="1" type="ORF">FEI14_01635</name>
</gene>
<name>A0A5R8M2Y6_LACZE</name>
<proteinExistence type="predicted"/>
<dbReference type="AlphaFoldDB" id="A0A5R8M2Y6"/>
<accession>A0A5R8M2Y6</accession>